<dbReference type="InterPro" id="IPR003313">
    <property type="entry name" value="AraC-bd"/>
</dbReference>
<dbReference type="SUPFAM" id="SSF46689">
    <property type="entry name" value="Homeodomain-like"/>
    <property type="match status" value="1"/>
</dbReference>
<dbReference type="SUPFAM" id="SSF51182">
    <property type="entry name" value="RmlC-like cupins"/>
    <property type="match status" value="1"/>
</dbReference>
<evidence type="ECO:0000256" key="2">
    <source>
        <dbReference type="ARBA" id="ARBA00023125"/>
    </source>
</evidence>
<reference evidence="5 6" key="1">
    <citation type="submission" date="2020-04" db="EMBL/GenBank/DDBJ databases">
        <title>Novel strain L. Fermentum HFD1 producer antibacterial peptides.</title>
        <authorList>
            <person name="Ozhegov G.D."/>
            <person name="Pavlova A.S."/>
            <person name="Zhuravleva D.E."/>
            <person name="Gogoleva N.V."/>
            <person name="Shagimardanova E.I."/>
            <person name="Markelova M.I."/>
            <person name="Yarullina D.R."/>
            <person name="Kayumov A.R."/>
        </authorList>
    </citation>
    <scope>NUCLEOTIDE SEQUENCE [LARGE SCALE GENOMIC DNA]</scope>
    <source>
        <strain evidence="5 6">HFD1</strain>
    </source>
</reference>
<keyword evidence="2" id="KW-0238">DNA-binding</keyword>
<dbReference type="AlphaFoldDB" id="A0AAJ4GDB6"/>
<dbReference type="GO" id="GO:0003700">
    <property type="term" value="F:DNA-binding transcription factor activity"/>
    <property type="evidence" value="ECO:0007669"/>
    <property type="project" value="InterPro"/>
</dbReference>
<dbReference type="SMART" id="SM00342">
    <property type="entry name" value="HTH_ARAC"/>
    <property type="match status" value="1"/>
</dbReference>
<dbReference type="Pfam" id="PF02311">
    <property type="entry name" value="AraC_binding"/>
    <property type="match status" value="1"/>
</dbReference>
<dbReference type="Gene3D" id="2.60.120.10">
    <property type="entry name" value="Jelly Rolls"/>
    <property type="match status" value="1"/>
</dbReference>
<dbReference type="PANTHER" id="PTHR43280:SF2">
    <property type="entry name" value="HTH-TYPE TRANSCRIPTIONAL REGULATOR EXSA"/>
    <property type="match status" value="1"/>
</dbReference>
<evidence type="ECO:0000313" key="6">
    <source>
        <dbReference type="Proteomes" id="UP000503169"/>
    </source>
</evidence>
<dbReference type="GO" id="GO:0043565">
    <property type="term" value="F:sequence-specific DNA binding"/>
    <property type="evidence" value="ECO:0007669"/>
    <property type="project" value="InterPro"/>
</dbReference>
<dbReference type="InterPro" id="IPR009057">
    <property type="entry name" value="Homeodomain-like_sf"/>
</dbReference>
<evidence type="ECO:0000256" key="3">
    <source>
        <dbReference type="ARBA" id="ARBA00023163"/>
    </source>
</evidence>
<dbReference type="Pfam" id="PF12833">
    <property type="entry name" value="HTH_18"/>
    <property type="match status" value="1"/>
</dbReference>
<dbReference type="EMBL" id="CP050919">
    <property type="protein sequence ID" value="QIX58053.1"/>
    <property type="molecule type" value="Genomic_DNA"/>
</dbReference>
<proteinExistence type="predicted"/>
<dbReference type="CDD" id="cd02208">
    <property type="entry name" value="cupin_RmlC-like"/>
    <property type="match status" value="1"/>
</dbReference>
<dbReference type="RefSeq" id="WP_054173724.1">
    <property type="nucleotide sequence ID" value="NZ_CP031195.1"/>
</dbReference>
<dbReference type="InterPro" id="IPR011051">
    <property type="entry name" value="RmlC_Cupin_sf"/>
</dbReference>
<evidence type="ECO:0000313" key="5">
    <source>
        <dbReference type="EMBL" id="QIX58053.1"/>
    </source>
</evidence>
<organism evidence="5 6">
    <name type="scientific">Limosilactobacillus fermentum</name>
    <name type="common">Lactobacillus fermentum</name>
    <dbReference type="NCBI Taxonomy" id="1613"/>
    <lineage>
        <taxon>Bacteria</taxon>
        <taxon>Bacillati</taxon>
        <taxon>Bacillota</taxon>
        <taxon>Bacilli</taxon>
        <taxon>Lactobacillales</taxon>
        <taxon>Lactobacillaceae</taxon>
        <taxon>Limosilactobacillus</taxon>
    </lineage>
</organism>
<dbReference type="PROSITE" id="PS01124">
    <property type="entry name" value="HTH_ARAC_FAMILY_2"/>
    <property type="match status" value="1"/>
</dbReference>
<dbReference type="Proteomes" id="UP000503169">
    <property type="component" value="Chromosome"/>
</dbReference>
<dbReference type="InterPro" id="IPR014710">
    <property type="entry name" value="RmlC-like_jellyroll"/>
</dbReference>
<feature type="domain" description="HTH araC/xylS-type" evidence="4">
    <location>
        <begin position="168"/>
        <end position="266"/>
    </location>
</feature>
<dbReference type="Gene3D" id="1.10.10.60">
    <property type="entry name" value="Homeodomain-like"/>
    <property type="match status" value="1"/>
</dbReference>
<dbReference type="InterPro" id="IPR018060">
    <property type="entry name" value="HTH_AraC"/>
</dbReference>
<dbReference type="PANTHER" id="PTHR43280">
    <property type="entry name" value="ARAC-FAMILY TRANSCRIPTIONAL REGULATOR"/>
    <property type="match status" value="1"/>
</dbReference>
<evidence type="ECO:0000256" key="1">
    <source>
        <dbReference type="ARBA" id="ARBA00023015"/>
    </source>
</evidence>
<name>A0AAJ4GDB6_LIMFE</name>
<keyword evidence="3" id="KW-0804">Transcription</keyword>
<accession>A0AAJ4GDB6</accession>
<keyword evidence="1" id="KW-0805">Transcription regulation</keyword>
<sequence length="275" mass="31915">MPTKHHEHVVPNLRTGVRFYFSSVSTSGYVPFHWHSSLELVYVLKGALRFNLDGQIYHLKENQFILVPSGGIHDVTNQPNQAFVLQIPLQVVSPYFDHPERVQFLNGQTELPEYQTIIRLVTMLGQASENHLESSSFDFGIALLQILRLMFTTFKAPLTNRHANEQMKEILIYVNDHPHEAISVNQLATHFGYNPSYLSRMFKEQMGLSLTNYVYETKLSRLYDDLIHRDESITALMEQNGLKNPRTARKIFVDMYGCLPKEIQKRHRQQRGRSN</sequence>
<evidence type="ECO:0000259" key="4">
    <source>
        <dbReference type="PROSITE" id="PS01124"/>
    </source>
</evidence>
<protein>
    <submittedName>
        <fullName evidence="5">HTH-type transcriptional activator RhaS</fullName>
    </submittedName>
</protein>
<gene>
    <name evidence="5" type="primary">rhaS_1</name>
    <name evidence="5" type="ORF">HCY95_00465</name>
</gene>